<dbReference type="PANTHER" id="PTHR13318">
    <property type="entry name" value="PARTNER OF PAIRED, ISOFORM B-RELATED"/>
    <property type="match status" value="1"/>
</dbReference>
<feature type="non-terminal residue" evidence="2">
    <location>
        <position position="130"/>
    </location>
</feature>
<dbReference type="SMART" id="SM00367">
    <property type="entry name" value="LRR_CC"/>
    <property type="match status" value="3"/>
</dbReference>
<sequence length="130" mass="14269">STSRWGCQITDEGLQKISNAKCISNLTSVTLWGSTFITDKGVIQLILRATSMRHLNIGGTFITDATLVAISCCCPQLEKLVLWGCRKVSEEGLLALVNGCPKLQSINVWGLSVPLECFIHLRRLNPALRI</sequence>
<dbReference type="InterPro" id="IPR032675">
    <property type="entry name" value="LRR_dom_sf"/>
</dbReference>
<keyword evidence="3" id="KW-1185">Reference proteome</keyword>
<evidence type="ECO:0000313" key="3">
    <source>
        <dbReference type="Proteomes" id="UP000015453"/>
    </source>
</evidence>
<dbReference type="InterPro" id="IPR057207">
    <property type="entry name" value="FBXL15_LRR"/>
</dbReference>
<evidence type="ECO:0000313" key="2">
    <source>
        <dbReference type="EMBL" id="EPS59301.1"/>
    </source>
</evidence>
<dbReference type="OrthoDB" id="550575at2759"/>
<accession>S8C4F9</accession>
<protein>
    <recommendedName>
        <fullName evidence="1">F-box/LRR-repeat protein 15-like leucin rich repeat domain-containing protein</fullName>
    </recommendedName>
</protein>
<dbReference type="EMBL" id="AUSU01008473">
    <property type="protein sequence ID" value="EPS59301.1"/>
    <property type="molecule type" value="Genomic_DNA"/>
</dbReference>
<dbReference type="GO" id="GO:0031146">
    <property type="term" value="P:SCF-dependent proteasomal ubiquitin-dependent protein catabolic process"/>
    <property type="evidence" value="ECO:0007669"/>
    <property type="project" value="TreeGrafter"/>
</dbReference>
<evidence type="ECO:0000259" key="1">
    <source>
        <dbReference type="Pfam" id="PF25372"/>
    </source>
</evidence>
<dbReference type="SUPFAM" id="SSF52047">
    <property type="entry name" value="RNI-like"/>
    <property type="match status" value="1"/>
</dbReference>
<comment type="caution">
    <text evidence="2">The sequence shown here is derived from an EMBL/GenBank/DDBJ whole genome shotgun (WGS) entry which is preliminary data.</text>
</comment>
<dbReference type="Pfam" id="PF25372">
    <property type="entry name" value="DUF7885"/>
    <property type="match status" value="1"/>
</dbReference>
<gene>
    <name evidence="2" type="ORF">M569_15506</name>
</gene>
<dbReference type="InterPro" id="IPR006553">
    <property type="entry name" value="Leu-rich_rpt_Cys-con_subtyp"/>
</dbReference>
<dbReference type="Gene3D" id="3.80.10.10">
    <property type="entry name" value="Ribonuclease Inhibitor"/>
    <property type="match status" value="1"/>
</dbReference>
<feature type="domain" description="F-box/LRR-repeat protein 15-like leucin rich repeat" evidence="1">
    <location>
        <begin position="9"/>
        <end position="99"/>
    </location>
</feature>
<proteinExistence type="predicted"/>
<reference evidence="2 3" key="1">
    <citation type="journal article" date="2013" name="BMC Genomics">
        <title>The miniature genome of a carnivorous plant Genlisea aurea contains a low number of genes and short non-coding sequences.</title>
        <authorList>
            <person name="Leushkin E.V."/>
            <person name="Sutormin R.A."/>
            <person name="Nabieva E.R."/>
            <person name="Penin A.A."/>
            <person name="Kondrashov A.S."/>
            <person name="Logacheva M.D."/>
        </authorList>
    </citation>
    <scope>NUCLEOTIDE SEQUENCE [LARGE SCALE GENOMIC DNA]</scope>
</reference>
<dbReference type="GO" id="GO:0019005">
    <property type="term" value="C:SCF ubiquitin ligase complex"/>
    <property type="evidence" value="ECO:0007669"/>
    <property type="project" value="TreeGrafter"/>
</dbReference>
<dbReference type="Proteomes" id="UP000015453">
    <property type="component" value="Unassembled WGS sequence"/>
</dbReference>
<name>S8C4F9_9LAMI</name>
<dbReference type="AlphaFoldDB" id="S8C4F9"/>
<organism evidence="2 3">
    <name type="scientific">Genlisea aurea</name>
    <dbReference type="NCBI Taxonomy" id="192259"/>
    <lineage>
        <taxon>Eukaryota</taxon>
        <taxon>Viridiplantae</taxon>
        <taxon>Streptophyta</taxon>
        <taxon>Embryophyta</taxon>
        <taxon>Tracheophyta</taxon>
        <taxon>Spermatophyta</taxon>
        <taxon>Magnoliopsida</taxon>
        <taxon>eudicotyledons</taxon>
        <taxon>Gunneridae</taxon>
        <taxon>Pentapetalae</taxon>
        <taxon>asterids</taxon>
        <taxon>lamiids</taxon>
        <taxon>Lamiales</taxon>
        <taxon>Lentibulariaceae</taxon>
        <taxon>Genlisea</taxon>
    </lineage>
</organism>
<feature type="non-terminal residue" evidence="2">
    <location>
        <position position="1"/>
    </location>
</feature>